<reference evidence="3" key="2">
    <citation type="journal article" date="2021" name="PeerJ">
        <title>Extensive microbial diversity within the chicken gut microbiome revealed by metagenomics and culture.</title>
        <authorList>
            <person name="Gilroy R."/>
            <person name="Ravi A."/>
            <person name="Getino M."/>
            <person name="Pursley I."/>
            <person name="Horton D.L."/>
            <person name="Alikhan N.F."/>
            <person name="Baker D."/>
            <person name="Gharbi K."/>
            <person name="Hall N."/>
            <person name="Watson M."/>
            <person name="Adriaenssens E.M."/>
            <person name="Foster-Nyarko E."/>
            <person name="Jarju S."/>
            <person name="Secka A."/>
            <person name="Antonio M."/>
            <person name="Oren A."/>
            <person name="Chaudhuri R.R."/>
            <person name="La Ragione R."/>
            <person name="Hildebrand F."/>
            <person name="Pallen M.J."/>
        </authorList>
    </citation>
    <scope>NUCLEOTIDE SEQUENCE</scope>
    <source>
        <strain evidence="3">15467</strain>
    </source>
</reference>
<dbReference type="InterPro" id="IPR036881">
    <property type="entry name" value="Glyco_hydro_3_C_sf"/>
</dbReference>
<dbReference type="InterPro" id="IPR002772">
    <property type="entry name" value="Glyco_hydro_3_C"/>
</dbReference>
<gene>
    <name evidence="3" type="ORF">IAC68_06420</name>
</gene>
<comment type="caution">
    <text evidence="3">The sequence shown here is derived from an EMBL/GenBank/DDBJ whole genome shotgun (WGS) entry which is preliminary data.</text>
</comment>
<dbReference type="SUPFAM" id="SSF52279">
    <property type="entry name" value="Beta-D-glucan exohydrolase, C-terminal domain"/>
    <property type="match status" value="1"/>
</dbReference>
<dbReference type="Pfam" id="PF01915">
    <property type="entry name" value="Glyco_hydro_3_C"/>
    <property type="match status" value="1"/>
</dbReference>
<keyword evidence="1 3" id="KW-0378">Hydrolase</keyword>
<dbReference type="GO" id="GO:0005975">
    <property type="term" value="P:carbohydrate metabolic process"/>
    <property type="evidence" value="ECO:0007669"/>
    <property type="project" value="InterPro"/>
</dbReference>
<accession>A0A9D9GYK6</accession>
<dbReference type="GO" id="GO:0004553">
    <property type="term" value="F:hydrolase activity, hydrolyzing O-glycosyl compounds"/>
    <property type="evidence" value="ECO:0007669"/>
    <property type="project" value="InterPro"/>
</dbReference>
<evidence type="ECO:0000313" key="4">
    <source>
        <dbReference type="Proteomes" id="UP000823635"/>
    </source>
</evidence>
<sequence>MKLKNPVLCLFAGVMVLTSCDMQKWKESGCDGYRLITQKDGATLGYSPESGVKIIYDDGYAFKDLDGDGKLDVYEDWREPAEKRAADLAEKLSIEEIAGLMLYSNHQAVPATSYDISLYDGKPYSDGHAKPWEITDHQKQFLRDDHLRHILVTIIESPKGGWGYSMDDVRSGGNGYLPISLQYNDYTATTARETSLAGGDPYEAFTNRSYRGKSTSTANKCDMELVVKTKEAMGERPVIVSVKISNPLVMKEIEPYADALFVTFDVQNQVVLDLVTGKYEPSGLLPFQMPADMETVEAQAEDTPRDMRCHVDSDNNIYDFGFGMNWKGKIEDERTVRYK</sequence>
<proteinExistence type="predicted"/>
<evidence type="ECO:0000313" key="3">
    <source>
        <dbReference type="EMBL" id="MBO8429544.1"/>
    </source>
</evidence>
<dbReference type="Gene3D" id="3.40.50.1700">
    <property type="entry name" value="Glycoside hydrolase family 3 C-terminal domain"/>
    <property type="match status" value="1"/>
</dbReference>
<evidence type="ECO:0000259" key="2">
    <source>
        <dbReference type="Pfam" id="PF01915"/>
    </source>
</evidence>
<reference evidence="3" key="1">
    <citation type="submission" date="2020-10" db="EMBL/GenBank/DDBJ databases">
        <authorList>
            <person name="Gilroy R."/>
        </authorList>
    </citation>
    <scope>NUCLEOTIDE SEQUENCE</scope>
    <source>
        <strain evidence="3">15467</strain>
    </source>
</reference>
<dbReference type="AlphaFoldDB" id="A0A9D9GYK6"/>
<feature type="domain" description="Glycoside hydrolase family 3 C-terminal" evidence="2">
    <location>
        <begin position="217"/>
        <end position="325"/>
    </location>
</feature>
<organism evidence="3 4">
    <name type="scientific">Candidatus Egerieousia excrementavium</name>
    <dbReference type="NCBI Taxonomy" id="2840778"/>
    <lineage>
        <taxon>Bacteria</taxon>
        <taxon>Pseudomonadati</taxon>
        <taxon>Bacteroidota</taxon>
        <taxon>Bacteroidia</taxon>
        <taxon>Bacteroidales</taxon>
        <taxon>Candidatus Egerieousia</taxon>
    </lineage>
</organism>
<protein>
    <submittedName>
        <fullName evidence="3">Glycoside hydrolase family 3 C-terminal domain-containing protein</fullName>
    </submittedName>
</protein>
<name>A0A9D9GYK6_9BACT</name>
<dbReference type="PROSITE" id="PS51257">
    <property type="entry name" value="PROKAR_LIPOPROTEIN"/>
    <property type="match status" value="1"/>
</dbReference>
<evidence type="ECO:0000256" key="1">
    <source>
        <dbReference type="ARBA" id="ARBA00022801"/>
    </source>
</evidence>
<dbReference type="Proteomes" id="UP000823635">
    <property type="component" value="Unassembled WGS sequence"/>
</dbReference>
<dbReference type="EMBL" id="JADINB010000138">
    <property type="protein sequence ID" value="MBO8429544.1"/>
    <property type="molecule type" value="Genomic_DNA"/>
</dbReference>